<organism evidence="1 2">
    <name type="scientific">Halomicronema hongdechloris C2206</name>
    <dbReference type="NCBI Taxonomy" id="1641165"/>
    <lineage>
        <taxon>Bacteria</taxon>
        <taxon>Bacillati</taxon>
        <taxon>Cyanobacteriota</taxon>
        <taxon>Cyanophyceae</taxon>
        <taxon>Nodosilineales</taxon>
        <taxon>Nodosilineaceae</taxon>
        <taxon>Halomicronema</taxon>
    </lineage>
</organism>
<proteinExistence type="predicted"/>
<dbReference type="InterPro" id="IPR007922">
    <property type="entry name" value="DciA-like"/>
</dbReference>
<dbReference type="AlphaFoldDB" id="A0A1V8NQM5"/>
<dbReference type="OrthoDB" id="511752at2"/>
<dbReference type="Proteomes" id="UP000191901">
    <property type="component" value="Chromosome"/>
</dbReference>
<evidence type="ECO:0000313" key="1">
    <source>
        <dbReference type="EMBL" id="ASC72208.1"/>
    </source>
</evidence>
<accession>A0A1V8NQM5</accession>
<sequence>MALDNLHSLIRRLEQQPSWQRHQQLRLLLREWPHIVGAAVAQHSRPVGVQRQILQVAVSTAPWAQTLTFERGQILAKLQTIPGVEITDIRFSPGLWSYSPSHSRARGDNELIKSHPSWSGPIDWTSNEADPTTAMEAFQRWAQQIRAQQRHQKLCPVCGSPCPPGELMRWQACGLCAAKRWGP</sequence>
<dbReference type="PANTHER" id="PTHR36456">
    <property type="entry name" value="UPF0232 PROTEIN SCO3875"/>
    <property type="match status" value="1"/>
</dbReference>
<protein>
    <submittedName>
        <fullName evidence="1">Uncharacterized protein</fullName>
    </submittedName>
</protein>
<reference evidence="1 2" key="1">
    <citation type="journal article" date="2016" name="Biochim. Biophys. Acta">
        <title>Characterization of red-shifted phycobilisomes isolated from the chlorophyll f-containing cyanobacterium Halomicronema hongdechloris.</title>
        <authorList>
            <person name="Li Y."/>
            <person name="Lin Y."/>
            <person name="Garvey C.J."/>
            <person name="Birch D."/>
            <person name="Corkery R.W."/>
            <person name="Loughlin P.C."/>
            <person name="Scheer H."/>
            <person name="Willows R.D."/>
            <person name="Chen M."/>
        </authorList>
    </citation>
    <scope>NUCLEOTIDE SEQUENCE [LARGE SCALE GENOMIC DNA]</scope>
    <source>
        <strain evidence="1 2">C2206</strain>
    </source>
</reference>
<dbReference type="Pfam" id="PF05258">
    <property type="entry name" value="DciA"/>
    <property type="match status" value="1"/>
</dbReference>
<dbReference type="PANTHER" id="PTHR36456:SF1">
    <property type="entry name" value="UPF0232 PROTEIN SCO3875"/>
    <property type="match status" value="1"/>
</dbReference>
<gene>
    <name evidence="1" type="ORF">XM38_031630</name>
</gene>
<dbReference type="RefSeq" id="WP_080804764.1">
    <property type="nucleotide sequence ID" value="NZ_CP021983.2"/>
</dbReference>
<name>A0A1V8NQM5_9CYAN</name>
<dbReference type="EMBL" id="CP021983">
    <property type="protein sequence ID" value="ASC72208.1"/>
    <property type="molecule type" value="Genomic_DNA"/>
</dbReference>
<dbReference type="KEGG" id="hhg:XM38_031630"/>
<dbReference type="STRING" id="1641165.XM38_00010"/>
<evidence type="ECO:0000313" key="2">
    <source>
        <dbReference type="Proteomes" id="UP000191901"/>
    </source>
</evidence>
<keyword evidence="2" id="KW-1185">Reference proteome</keyword>